<dbReference type="PANTHER" id="PTHR12483">
    <property type="entry name" value="SOLUTE CARRIER FAMILY 31 COPPER TRANSPORTERS"/>
    <property type="match status" value="1"/>
</dbReference>
<keyword evidence="5" id="KW-0732">Signal</keyword>
<dbReference type="RefSeq" id="XP_031027319.1">
    <property type="nucleotide sequence ID" value="XM_031166391.1"/>
</dbReference>
<evidence type="ECO:0000256" key="5">
    <source>
        <dbReference type="SAM" id="SignalP"/>
    </source>
</evidence>
<sequence>MTTAFLLFTFLWHLVKAIDDATANSSISDLCIQMPGMPGCALRTFCDTSPSSLAQPYCQPISLLGDICLNDMPRMASCQPYNESCSLNTTCQSLYPPVPQLPTSLKLAQNIYSICSAMTMDGCSTCQLTSASTYSDCNMLGVYAGMCKVMPGMTQCSEYVAMCSASLKGSSLCTSSASDAPPEMKMYFHTGIVEYVLFQGWVPRTTVQYGFTLLGCFILAIIYEGFLALHIVLDTYIGTTKDQNKSLQSFPTSASQSTNSSTPIQPARSKARFAWPWTQMVLRGLLRLINATLAYALMLIAMTYNVGLFFGVVLGLAVGSMATTGILKAIQHNSYVTARDEELCC</sequence>
<dbReference type="InterPro" id="IPR007274">
    <property type="entry name" value="Cop_transporter"/>
</dbReference>
<comment type="subcellular location">
    <subcellularLocation>
        <location evidence="4">Membrane</location>
        <topology evidence="4">Multi-pass membrane protein</topology>
    </subcellularLocation>
</comment>
<keyword evidence="2 4" id="KW-1133">Transmembrane helix</keyword>
<feature type="signal peptide" evidence="5">
    <location>
        <begin position="1"/>
        <end position="17"/>
    </location>
</feature>
<evidence type="ECO:0000313" key="6">
    <source>
        <dbReference type="EMBL" id="TPX37408.1"/>
    </source>
</evidence>
<feature type="transmembrane region" description="Helical" evidence="4">
    <location>
        <begin position="308"/>
        <end position="330"/>
    </location>
</feature>
<proteinExistence type="inferred from homology"/>
<comment type="similarity">
    <text evidence="4">Belongs to the copper transporter (Ctr) (TC 1.A.56) family. SLC31A subfamily.</text>
</comment>
<gene>
    <name evidence="6" type="ORF">SmJEL517_g00462</name>
</gene>
<feature type="transmembrane region" description="Helical" evidence="4">
    <location>
        <begin position="280"/>
        <end position="302"/>
    </location>
</feature>
<evidence type="ECO:0000256" key="1">
    <source>
        <dbReference type="ARBA" id="ARBA00022692"/>
    </source>
</evidence>
<dbReference type="GeneID" id="42001688"/>
<keyword evidence="4" id="KW-0813">Transport</keyword>
<feature type="chain" id="PRO_5021192356" description="Copper transport protein" evidence="5">
    <location>
        <begin position="18"/>
        <end position="345"/>
    </location>
</feature>
<keyword evidence="4" id="KW-0187">Copper transport</keyword>
<accession>A0A507CDJ0</accession>
<reference evidence="6 7" key="1">
    <citation type="journal article" date="2019" name="Sci. Rep.">
        <title>Comparative genomics of chytrid fungi reveal insights into the obligate biotrophic and pathogenic lifestyle of Synchytrium endobioticum.</title>
        <authorList>
            <person name="van de Vossenberg B.T.L.H."/>
            <person name="Warris S."/>
            <person name="Nguyen H.D.T."/>
            <person name="van Gent-Pelzer M.P.E."/>
            <person name="Joly D.L."/>
            <person name="van de Geest H.C."/>
            <person name="Bonants P.J.M."/>
            <person name="Smith D.S."/>
            <person name="Levesque C.A."/>
            <person name="van der Lee T.A.J."/>
        </authorList>
    </citation>
    <scope>NUCLEOTIDE SEQUENCE [LARGE SCALE GENOMIC DNA]</scope>
    <source>
        <strain evidence="6 7">JEL517</strain>
    </source>
</reference>
<dbReference type="OrthoDB" id="73901at2759"/>
<dbReference type="EMBL" id="QEAO01000002">
    <property type="protein sequence ID" value="TPX37408.1"/>
    <property type="molecule type" value="Genomic_DNA"/>
</dbReference>
<feature type="transmembrane region" description="Helical" evidence="4">
    <location>
        <begin position="209"/>
        <end position="233"/>
    </location>
</feature>
<keyword evidence="7" id="KW-1185">Reference proteome</keyword>
<evidence type="ECO:0000256" key="2">
    <source>
        <dbReference type="ARBA" id="ARBA00022989"/>
    </source>
</evidence>
<dbReference type="GO" id="GO:0016020">
    <property type="term" value="C:membrane"/>
    <property type="evidence" value="ECO:0007669"/>
    <property type="project" value="UniProtKB-SubCell"/>
</dbReference>
<evidence type="ECO:0000313" key="7">
    <source>
        <dbReference type="Proteomes" id="UP000319731"/>
    </source>
</evidence>
<dbReference type="Proteomes" id="UP000319731">
    <property type="component" value="Unassembled WGS sequence"/>
</dbReference>
<dbReference type="Pfam" id="PF04145">
    <property type="entry name" value="Ctr"/>
    <property type="match status" value="1"/>
</dbReference>
<organism evidence="6 7">
    <name type="scientific">Synchytrium microbalum</name>
    <dbReference type="NCBI Taxonomy" id="1806994"/>
    <lineage>
        <taxon>Eukaryota</taxon>
        <taxon>Fungi</taxon>
        <taxon>Fungi incertae sedis</taxon>
        <taxon>Chytridiomycota</taxon>
        <taxon>Chytridiomycota incertae sedis</taxon>
        <taxon>Chytridiomycetes</taxon>
        <taxon>Synchytriales</taxon>
        <taxon>Synchytriaceae</taxon>
        <taxon>Synchytrium</taxon>
    </lineage>
</organism>
<keyword evidence="1 4" id="KW-0812">Transmembrane</keyword>
<evidence type="ECO:0000256" key="4">
    <source>
        <dbReference type="RuleBase" id="RU367022"/>
    </source>
</evidence>
<evidence type="ECO:0000256" key="3">
    <source>
        <dbReference type="ARBA" id="ARBA00023136"/>
    </source>
</evidence>
<name>A0A507CDJ0_9FUNG</name>
<keyword evidence="4" id="KW-0406">Ion transport</keyword>
<keyword evidence="4" id="KW-0186">Copper</keyword>
<dbReference type="GO" id="GO:0005375">
    <property type="term" value="F:copper ion transmembrane transporter activity"/>
    <property type="evidence" value="ECO:0007669"/>
    <property type="project" value="UniProtKB-UniRule"/>
</dbReference>
<comment type="caution">
    <text evidence="6">The sequence shown here is derived from an EMBL/GenBank/DDBJ whole genome shotgun (WGS) entry which is preliminary data.</text>
</comment>
<keyword evidence="3 4" id="KW-0472">Membrane</keyword>
<dbReference type="AlphaFoldDB" id="A0A507CDJ0"/>
<protein>
    <recommendedName>
        <fullName evidence="4">Copper transport protein</fullName>
    </recommendedName>
</protein>